<name>A0A7S1YTQ2_9STRA</name>
<protein>
    <recommendedName>
        <fullName evidence="4">Alpha,alpha-trehalose-phosphate synthase (UDP-forming)</fullName>
    </recommendedName>
</protein>
<dbReference type="InterPro" id="IPR023214">
    <property type="entry name" value="HAD_sf"/>
</dbReference>
<reference evidence="3" key="1">
    <citation type="submission" date="2021-01" db="EMBL/GenBank/DDBJ databases">
        <authorList>
            <person name="Corre E."/>
            <person name="Pelletier E."/>
            <person name="Niang G."/>
            <person name="Scheremetjew M."/>
            <person name="Finn R."/>
            <person name="Kale V."/>
            <person name="Holt S."/>
            <person name="Cochrane G."/>
            <person name="Meng A."/>
            <person name="Brown T."/>
            <person name="Cohen L."/>
        </authorList>
    </citation>
    <scope>NUCLEOTIDE SEQUENCE</scope>
    <source>
        <strain evidence="3">Pop2</strain>
    </source>
</reference>
<dbReference type="EMBL" id="HBGN01008042">
    <property type="protein sequence ID" value="CAD9318943.1"/>
    <property type="molecule type" value="Transcribed_RNA"/>
</dbReference>
<dbReference type="PANTHER" id="PTHR10788">
    <property type="entry name" value="TREHALOSE-6-PHOSPHATE SYNTHASE"/>
    <property type="match status" value="1"/>
</dbReference>
<feature type="region of interest" description="Disordered" evidence="2">
    <location>
        <begin position="23"/>
        <end position="42"/>
    </location>
</feature>
<dbReference type="Pfam" id="PF00982">
    <property type="entry name" value="Glyco_transf_20"/>
    <property type="match status" value="2"/>
</dbReference>
<sequence length="1258" mass="139735">MFTTPEMYPLWRTRTPVIITASGTVTESPSDGREDLETDDDEELVKEHKYRYMVVTPGAVMAEESFLALANNDDNHDKSGDTGNEAQLQQQSQPAMGLSIGTSFGGGDYDDGVRDLPVMMCEDPFKQEHKQQQQSQLLSIASLQNLNSSNAISGGGNIDLADLPYRTRFIDVSKSSLQRGTFGSSLSFSRLSTIAGLSEEEQKGQKEDEEVHQQKENFTEDGIRIDHWNDPLDYSFRAFLHEKNVKDTEQVTLESQAYDAQISRNYNDMDVDDNVTGEENIIHAVTDHIHDSKRQKQHHPERVFLVCYHLPVLISRPNNNEGWSACWSESLIAKTEQSSVTKTHDTYWIGTVSVVPPIQSENEKQAVRNVLEPMNCIPLFLHDEIEDAHYLGMCKQVLWPAFHNIDLLEMASSGWGQRECYDNGGSGSVSTGNDLNANFFFNTHDAPTHASSVSSSFSPTSESLPVSPTTNTTKTTQSDWDQSRLDVWWSAYTAVNKIFADAIASMMRPHDTIWVHDYHLSLLPKLLDTAARQQYVDGTASSSTTTHHNHRRNYRRTIKMVYFLHIPFPTSQVFRELEHGEAILEGMLNADIVGFHAFDHARHFLNASKRILGLTYESLVGGLIGVRYKGRKVIVSMSNVSIEPDIVDAALILPSVSQEATFLKQKHGERSIIAGVDICQRLSGISLKLLSYERFLTDYPDWQPKVVMLLKCLIPGSRRTDEADALREVRFLVRRIQDTFGTSVIDYQELMGSSLPIDQRLAIWISSDVMMMTPIRQGLNLLPLEYVFCKKEPNYPGVTIASEFSAVCSVLNGALRINPFDVQITATAIEKALSMKVEEKEARRARDINFVASCPSGLWTKNVLRDLNDATFGSYADSSTDGEQESIRRKHAAEKMEAVESPKAILARENESALSKLDVDKITAAYLSCKSRVIICDFNGTLVTKEPPGKYLKREILGTAGNKPPTAVVSALNKLCADPQNTVFVVSGDSQKNLEDAVGNISGLGLAASNGACFASPFVGIQNSQRIWKSFDLGVDWNAVREVALPILSKYTARTNGSFVKLTHYSIGWSYYSCDPEWGSLQASYLVPELENELRAFDVRFVTLKGIVEVVPRKLNKGLIVTTVLRDLIAKNDKNDTSGVDFILCMGDDVSDEKMFTSVLSFIAETGNVTCSLDDSRPSFAHKGQTESIIKTASPTGHGSETGMYAYNVVVGRKPSHASFYVDSADDVGNVLIALSGNNAPILPNKKWDSEACVNFFA</sequence>
<dbReference type="GO" id="GO:0004805">
    <property type="term" value="F:trehalose-phosphatase activity"/>
    <property type="evidence" value="ECO:0007669"/>
    <property type="project" value="TreeGrafter"/>
</dbReference>
<accession>A0A7S1YTQ2</accession>
<gene>
    <name evidence="3" type="ORF">DBRI1063_LOCUS5135</name>
</gene>
<dbReference type="Pfam" id="PF02358">
    <property type="entry name" value="Trehalose_PPase"/>
    <property type="match status" value="1"/>
</dbReference>
<feature type="region of interest" description="Disordered" evidence="2">
    <location>
        <begin position="71"/>
        <end position="104"/>
    </location>
</feature>
<evidence type="ECO:0000256" key="1">
    <source>
        <dbReference type="ARBA" id="ARBA00005409"/>
    </source>
</evidence>
<dbReference type="InterPro" id="IPR036412">
    <property type="entry name" value="HAD-like_sf"/>
</dbReference>
<dbReference type="PANTHER" id="PTHR10788:SF109">
    <property type="entry name" value="CBM20 DOMAIN-CONTAINING PROTEIN"/>
    <property type="match status" value="1"/>
</dbReference>
<evidence type="ECO:0008006" key="4">
    <source>
        <dbReference type="Google" id="ProtNLM"/>
    </source>
</evidence>
<evidence type="ECO:0000256" key="2">
    <source>
        <dbReference type="SAM" id="MobiDB-lite"/>
    </source>
</evidence>
<dbReference type="CDD" id="cd03788">
    <property type="entry name" value="GT20_TPS"/>
    <property type="match status" value="1"/>
</dbReference>
<dbReference type="GO" id="GO:0005992">
    <property type="term" value="P:trehalose biosynthetic process"/>
    <property type="evidence" value="ECO:0007669"/>
    <property type="project" value="InterPro"/>
</dbReference>
<dbReference type="GO" id="GO:0005829">
    <property type="term" value="C:cytosol"/>
    <property type="evidence" value="ECO:0007669"/>
    <property type="project" value="TreeGrafter"/>
</dbReference>
<dbReference type="SUPFAM" id="SSF53756">
    <property type="entry name" value="UDP-Glycosyltransferase/glycogen phosphorylase"/>
    <property type="match status" value="2"/>
</dbReference>
<dbReference type="InterPro" id="IPR001830">
    <property type="entry name" value="Glyco_trans_20"/>
</dbReference>
<organism evidence="3">
    <name type="scientific">Ditylum brightwellii</name>
    <dbReference type="NCBI Taxonomy" id="49249"/>
    <lineage>
        <taxon>Eukaryota</taxon>
        <taxon>Sar</taxon>
        <taxon>Stramenopiles</taxon>
        <taxon>Ochrophyta</taxon>
        <taxon>Bacillariophyta</taxon>
        <taxon>Mediophyceae</taxon>
        <taxon>Lithodesmiophycidae</taxon>
        <taxon>Lithodesmiales</taxon>
        <taxon>Lithodesmiaceae</taxon>
        <taxon>Ditylum</taxon>
    </lineage>
</organism>
<dbReference type="AlphaFoldDB" id="A0A7S1YTQ2"/>
<comment type="similarity">
    <text evidence="1">In the N-terminal section; belongs to the glycosyltransferase 20 family.</text>
</comment>
<evidence type="ECO:0000313" key="3">
    <source>
        <dbReference type="EMBL" id="CAD9318943.1"/>
    </source>
</evidence>
<dbReference type="Gene3D" id="3.40.50.1000">
    <property type="entry name" value="HAD superfamily/HAD-like"/>
    <property type="match status" value="1"/>
</dbReference>
<dbReference type="SUPFAM" id="SSF56784">
    <property type="entry name" value="HAD-like"/>
    <property type="match status" value="1"/>
</dbReference>
<proteinExistence type="inferred from homology"/>
<dbReference type="NCBIfam" id="TIGR00685">
    <property type="entry name" value="T6PP"/>
    <property type="match status" value="1"/>
</dbReference>
<dbReference type="Gene3D" id="3.40.50.2000">
    <property type="entry name" value="Glycogen Phosphorylase B"/>
    <property type="match status" value="2"/>
</dbReference>
<feature type="compositionally biased region" description="Polar residues" evidence="2">
    <location>
        <begin position="81"/>
        <end position="94"/>
    </location>
</feature>
<feature type="region of interest" description="Disordered" evidence="2">
    <location>
        <begin position="451"/>
        <end position="477"/>
    </location>
</feature>
<dbReference type="InterPro" id="IPR003337">
    <property type="entry name" value="Trehalose_PPase"/>
</dbReference>
<dbReference type="Gene3D" id="3.30.70.1020">
    <property type="entry name" value="Trehalose-6-phosphate phosphatase related protein, domain 2"/>
    <property type="match status" value="1"/>
</dbReference>
<feature type="compositionally biased region" description="Low complexity" evidence="2">
    <location>
        <begin position="451"/>
        <end position="476"/>
    </location>
</feature>